<dbReference type="Proteomes" id="UP000887566">
    <property type="component" value="Unplaced"/>
</dbReference>
<dbReference type="AlphaFoldDB" id="A0A914XNA6"/>
<protein>
    <submittedName>
        <fullName evidence="4">PH-15 domain-containing protein</fullName>
    </submittedName>
</protein>
<feature type="compositionally biased region" description="Polar residues" evidence="1">
    <location>
        <begin position="299"/>
        <end position="309"/>
    </location>
</feature>
<dbReference type="WBParaSite" id="PSAMB.scaffold896size39088.g9499.t1">
    <property type="protein sequence ID" value="PSAMB.scaffold896size39088.g9499.t1"/>
    <property type="gene ID" value="PSAMB.scaffold896size39088.g9499"/>
</dbReference>
<reference evidence="4" key="1">
    <citation type="submission" date="2022-11" db="UniProtKB">
        <authorList>
            <consortium name="WormBaseParasite"/>
        </authorList>
    </citation>
    <scope>IDENTIFICATION</scope>
</reference>
<feature type="region of interest" description="Disordered" evidence="1">
    <location>
        <begin position="161"/>
        <end position="184"/>
    </location>
</feature>
<evidence type="ECO:0000313" key="4">
    <source>
        <dbReference type="WBParaSite" id="PSAMB.scaffold896size39088.g9499.t1"/>
    </source>
</evidence>
<dbReference type="Pfam" id="PF17339">
    <property type="entry name" value="PH_15"/>
    <property type="match status" value="1"/>
</dbReference>
<keyword evidence="3" id="KW-1185">Reference proteome</keyword>
<dbReference type="InterPro" id="IPR040443">
    <property type="entry name" value="PH_15"/>
</dbReference>
<feature type="region of interest" description="Disordered" evidence="1">
    <location>
        <begin position="299"/>
        <end position="340"/>
    </location>
</feature>
<feature type="compositionally biased region" description="Polar residues" evidence="1">
    <location>
        <begin position="161"/>
        <end position="181"/>
    </location>
</feature>
<evidence type="ECO:0000256" key="1">
    <source>
        <dbReference type="SAM" id="MobiDB-lite"/>
    </source>
</evidence>
<proteinExistence type="predicted"/>
<feature type="domain" description="PH-15" evidence="2">
    <location>
        <begin position="13"/>
        <end position="112"/>
    </location>
</feature>
<name>A0A914XNA6_9BILA</name>
<evidence type="ECO:0000259" key="2">
    <source>
        <dbReference type="Pfam" id="PF17339"/>
    </source>
</evidence>
<evidence type="ECO:0000313" key="3">
    <source>
        <dbReference type="Proteomes" id="UP000887566"/>
    </source>
</evidence>
<organism evidence="3 4">
    <name type="scientific">Plectus sambesii</name>
    <dbReference type="NCBI Taxonomy" id="2011161"/>
    <lineage>
        <taxon>Eukaryota</taxon>
        <taxon>Metazoa</taxon>
        <taxon>Ecdysozoa</taxon>
        <taxon>Nematoda</taxon>
        <taxon>Chromadorea</taxon>
        <taxon>Plectida</taxon>
        <taxon>Plectina</taxon>
        <taxon>Plectoidea</taxon>
        <taxon>Plectidae</taxon>
        <taxon>Plectus</taxon>
    </lineage>
</organism>
<sequence>MRLFGTNNSYTNLPDERDALRWPHAAVACLEKLRRRTRWMSRRWSWRTVVLNAAGHLIVYRSQHTGRVYALPTARRITVSVKPQFVLLHVVDEAGKRVTLRGRGPYAAQWAALLFRYTAYTNVEERSQRQNDAAVQPSVDQISVADKSFVPTTVESVSRLSSTVQRNASANEASWPSLPSSNRDESVIEIQEPSTLGQLTTDSRTITVFAEVHPQSGCRVLAASRSSSSFSSDETGETVVLMRSQSLSAVEMMQQQEETAVEWTMPLRPVRTLSADDGGQRTSFVRQLSAILQRQIDSQNCSSTTSAPSFSEFKTRGTVQMYRPPPSPPPNDLHRQWGPSPMLSADFLQLRAASRS</sequence>
<accession>A0A914XNA6</accession>